<proteinExistence type="predicted"/>
<keyword evidence="3" id="KW-0808">Transferase</keyword>
<feature type="region of interest" description="Disordered" evidence="1">
    <location>
        <begin position="310"/>
        <end position="367"/>
    </location>
</feature>
<dbReference type="SUPFAM" id="SSF56112">
    <property type="entry name" value="Protein kinase-like (PK-like)"/>
    <property type="match status" value="1"/>
</dbReference>
<dbReference type="InterPro" id="IPR011009">
    <property type="entry name" value="Kinase-like_dom_sf"/>
</dbReference>
<dbReference type="PROSITE" id="PS50011">
    <property type="entry name" value="PROTEIN_KINASE_DOM"/>
    <property type="match status" value="1"/>
</dbReference>
<dbReference type="EMBL" id="JARKIE010000015">
    <property type="protein sequence ID" value="KAJ7702218.1"/>
    <property type="molecule type" value="Genomic_DNA"/>
</dbReference>
<organism evidence="3 4">
    <name type="scientific">Mycena rosella</name>
    <name type="common">Pink bonnet</name>
    <name type="synonym">Agaricus rosellus</name>
    <dbReference type="NCBI Taxonomy" id="1033263"/>
    <lineage>
        <taxon>Eukaryota</taxon>
        <taxon>Fungi</taxon>
        <taxon>Dikarya</taxon>
        <taxon>Basidiomycota</taxon>
        <taxon>Agaricomycotina</taxon>
        <taxon>Agaricomycetes</taxon>
        <taxon>Agaricomycetidae</taxon>
        <taxon>Agaricales</taxon>
        <taxon>Marasmiineae</taxon>
        <taxon>Mycenaceae</taxon>
        <taxon>Mycena</taxon>
    </lineage>
</organism>
<evidence type="ECO:0000313" key="3">
    <source>
        <dbReference type="EMBL" id="KAJ7702218.1"/>
    </source>
</evidence>
<evidence type="ECO:0000313" key="4">
    <source>
        <dbReference type="Proteomes" id="UP001221757"/>
    </source>
</evidence>
<sequence length="367" mass="40828">MPRAQTCGLSRRATRSVVCTTVYDHSKVRYVSQGRFGVVYSTMKIGSDVKVAAKRMRFKDSAVGRESDSEIDILQSLKGLPGVCQILGVFYEAHSIDIVLEWVSGGDLYTQTLHREFGEETVKHIARQICATMVKVHEMNVVHRDVKPHNIVVSDATLPDVTILDFGSGKRALTAMNTWCGSTAYMSPERIPGKPYGREVDTWSVGIIISCLLAKACWERLDRIERVISRSQAGSLVGDILHCLRDISPDGQDFVRELLQIDPEARMSFQAALNHSWFSAAVPKPHDVTDTGLEEHQRFGEVLKRTGSLTLSVDGEDTPSTGDAIQVSTSPAQRRGKRRRSEQEDSHLSQGETRRVKHPRTRTSLVA</sequence>
<dbReference type="InterPro" id="IPR008271">
    <property type="entry name" value="Ser/Thr_kinase_AS"/>
</dbReference>
<reference evidence="3" key="1">
    <citation type="submission" date="2023-03" db="EMBL/GenBank/DDBJ databases">
        <title>Massive genome expansion in bonnet fungi (Mycena s.s.) driven by repeated elements and novel gene families across ecological guilds.</title>
        <authorList>
            <consortium name="Lawrence Berkeley National Laboratory"/>
            <person name="Harder C.B."/>
            <person name="Miyauchi S."/>
            <person name="Viragh M."/>
            <person name="Kuo A."/>
            <person name="Thoen E."/>
            <person name="Andreopoulos B."/>
            <person name="Lu D."/>
            <person name="Skrede I."/>
            <person name="Drula E."/>
            <person name="Henrissat B."/>
            <person name="Morin E."/>
            <person name="Kohler A."/>
            <person name="Barry K."/>
            <person name="LaButti K."/>
            <person name="Morin E."/>
            <person name="Salamov A."/>
            <person name="Lipzen A."/>
            <person name="Mereny Z."/>
            <person name="Hegedus B."/>
            <person name="Baldrian P."/>
            <person name="Stursova M."/>
            <person name="Weitz H."/>
            <person name="Taylor A."/>
            <person name="Grigoriev I.V."/>
            <person name="Nagy L.G."/>
            <person name="Martin F."/>
            <person name="Kauserud H."/>
        </authorList>
    </citation>
    <scope>NUCLEOTIDE SEQUENCE</scope>
    <source>
        <strain evidence="3">CBHHK067</strain>
    </source>
</reference>
<dbReference type="SMART" id="SM00220">
    <property type="entry name" value="S_TKc"/>
    <property type="match status" value="1"/>
</dbReference>
<feature type="domain" description="Protein kinase" evidence="2">
    <location>
        <begin position="25"/>
        <end position="278"/>
    </location>
</feature>
<keyword evidence="4" id="KW-1185">Reference proteome</keyword>
<evidence type="ECO:0000256" key="1">
    <source>
        <dbReference type="SAM" id="MobiDB-lite"/>
    </source>
</evidence>
<gene>
    <name evidence="3" type="ORF">B0H17DRAFT_1327193</name>
</gene>
<feature type="compositionally biased region" description="Polar residues" evidence="1">
    <location>
        <begin position="318"/>
        <end position="332"/>
    </location>
</feature>
<keyword evidence="3" id="KW-0418">Kinase</keyword>
<accession>A0AAD7DYE6</accession>
<dbReference type="Pfam" id="PF00069">
    <property type="entry name" value="Pkinase"/>
    <property type="match status" value="1"/>
</dbReference>
<dbReference type="GO" id="GO:0005524">
    <property type="term" value="F:ATP binding"/>
    <property type="evidence" value="ECO:0007669"/>
    <property type="project" value="InterPro"/>
</dbReference>
<dbReference type="InterPro" id="IPR000719">
    <property type="entry name" value="Prot_kinase_dom"/>
</dbReference>
<dbReference type="PANTHER" id="PTHR24347">
    <property type="entry name" value="SERINE/THREONINE-PROTEIN KINASE"/>
    <property type="match status" value="1"/>
</dbReference>
<dbReference type="Gene3D" id="1.10.510.10">
    <property type="entry name" value="Transferase(Phosphotransferase) domain 1"/>
    <property type="match status" value="1"/>
</dbReference>
<dbReference type="GO" id="GO:0004672">
    <property type="term" value="F:protein kinase activity"/>
    <property type="evidence" value="ECO:0007669"/>
    <property type="project" value="InterPro"/>
</dbReference>
<dbReference type="Proteomes" id="UP001221757">
    <property type="component" value="Unassembled WGS sequence"/>
</dbReference>
<evidence type="ECO:0000259" key="2">
    <source>
        <dbReference type="PROSITE" id="PS50011"/>
    </source>
</evidence>
<name>A0AAD7DYE6_MYCRO</name>
<comment type="caution">
    <text evidence="3">The sequence shown here is derived from an EMBL/GenBank/DDBJ whole genome shotgun (WGS) entry which is preliminary data.</text>
</comment>
<dbReference type="AlphaFoldDB" id="A0AAD7DYE6"/>
<protein>
    <submittedName>
        <fullName evidence="3">Kinase-like domain-containing protein</fullName>
    </submittedName>
</protein>
<dbReference type="PROSITE" id="PS00108">
    <property type="entry name" value="PROTEIN_KINASE_ST"/>
    <property type="match status" value="1"/>
</dbReference>